<dbReference type="PANTHER" id="PTHR47545">
    <property type="entry name" value="MULTIFUNCTIONAL CCA PROTEIN"/>
    <property type="match status" value="1"/>
</dbReference>
<evidence type="ECO:0000313" key="3">
    <source>
        <dbReference type="EMBL" id="QCT72995.1"/>
    </source>
</evidence>
<evidence type="ECO:0000259" key="2">
    <source>
        <dbReference type="Pfam" id="PF01966"/>
    </source>
</evidence>
<dbReference type="InterPro" id="IPR003607">
    <property type="entry name" value="HD/PDEase_dom"/>
</dbReference>
<keyword evidence="4" id="KW-1185">Reference proteome</keyword>
<protein>
    <submittedName>
        <fullName evidence="3">HD domain-containing protein</fullName>
    </submittedName>
</protein>
<dbReference type="KEGG" id="emt:CPZ25_017220"/>
<sequence>MNPMLERLKTLLLSTEDFREIEFDGEDFRELLALRGIAQNPKYHPEGDAFTHTILVMNQAARLRTQAWSPFAFMLAALCHDYGKAVCTAKKDGKIVSYGHEKSGVPLAQSFMERFGVDQETRRLVLNHVEYHMRPNGLYLQNSSEKATRRLFKKSLCPEDLLLLAKADSSGRGMGGPMRNYGDNEQWLRERLEDFHRWQNENEIQRTDQPVS</sequence>
<dbReference type="SUPFAM" id="SSF109604">
    <property type="entry name" value="HD-domain/PDEase-like"/>
    <property type="match status" value="1"/>
</dbReference>
<reference evidence="3 4" key="1">
    <citation type="submission" date="2018-05" db="EMBL/GenBank/DDBJ databases">
        <title>Genome comparison of Eubacterium sp.</title>
        <authorList>
            <person name="Feng Y."/>
            <person name="Sanchez-Andrea I."/>
            <person name="Stams A.J.M."/>
            <person name="De Vos W.M."/>
        </authorList>
    </citation>
    <scope>NUCLEOTIDE SEQUENCE [LARGE SCALE GENOMIC DNA]</scope>
    <source>
        <strain evidence="3 4">YI</strain>
    </source>
</reference>
<dbReference type="InterPro" id="IPR006674">
    <property type="entry name" value="HD_domain"/>
</dbReference>
<dbReference type="Proteomes" id="UP000218387">
    <property type="component" value="Chromosome"/>
</dbReference>
<gene>
    <name evidence="3" type="ORF">CPZ25_017220</name>
</gene>
<proteinExistence type="predicted"/>
<organism evidence="3 4">
    <name type="scientific">Eubacterium maltosivorans</name>
    <dbReference type="NCBI Taxonomy" id="2041044"/>
    <lineage>
        <taxon>Bacteria</taxon>
        <taxon>Bacillati</taxon>
        <taxon>Bacillota</taxon>
        <taxon>Clostridia</taxon>
        <taxon>Eubacteriales</taxon>
        <taxon>Eubacteriaceae</taxon>
        <taxon>Eubacterium</taxon>
    </lineage>
</organism>
<dbReference type="AlphaFoldDB" id="A0A4P9CDI3"/>
<name>A0A4P9CDI3_EUBML</name>
<dbReference type="CDD" id="cd00077">
    <property type="entry name" value="HDc"/>
    <property type="match status" value="1"/>
</dbReference>
<keyword evidence="1" id="KW-0547">Nucleotide-binding</keyword>
<evidence type="ECO:0000256" key="1">
    <source>
        <dbReference type="ARBA" id="ARBA00022741"/>
    </source>
</evidence>
<dbReference type="PANTHER" id="PTHR47545:SF1">
    <property type="entry name" value="MULTIFUNCTIONAL CCA PROTEIN"/>
    <property type="match status" value="1"/>
</dbReference>
<accession>A0A4P9CDI3</accession>
<evidence type="ECO:0000313" key="4">
    <source>
        <dbReference type="Proteomes" id="UP000218387"/>
    </source>
</evidence>
<dbReference type="EMBL" id="CP029487">
    <property type="protein sequence ID" value="QCT72995.1"/>
    <property type="molecule type" value="Genomic_DNA"/>
</dbReference>
<feature type="domain" description="HD" evidence="2">
    <location>
        <begin position="50"/>
        <end position="152"/>
    </location>
</feature>
<dbReference type="Gene3D" id="1.10.3090.10">
    <property type="entry name" value="cca-adding enzyme, domain 2"/>
    <property type="match status" value="1"/>
</dbReference>
<dbReference type="Pfam" id="PF01966">
    <property type="entry name" value="HD"/>
    <property type="match status" value="1"/>
</dbReference>
<dbReference type="GO" id="GO:0000166">
    <property type="term" value="F:nucleotide binding"/>
    <property type="evidence" value="ECO:0007669"/>
    <property type="project" value="UniProtKB-KW"/>
</dbReference>
<dbReference type="InterPro" id="IPR050124">
    <property type="entry name" value="tRNA_CCA-adding_enzyme"/>
</dbReference>